<feature type="domain" description="Transposable element P transposase-like RNase H" evidence="1">
    <location>
        <begin position="2"/>
        <end position="105"/>
    </location>
</feature>
<evidence type="ECO:0008006" key="4">
    <source>
        <dbReference type="Google" id="ProtNLM"/>
    </source>
</evidence>
<gene>
    <name evidence="3" type="ORF">B5V51_3215</name>
</gene>
<accession>A0A2A4K3V7</accession>
<reference evidence="3" key="1">
    <citation type="submission" date="2017-09" db="EMBL/GenBank/DDBJ databases">
        <title>Contemporary evolution of a Lepidopteran species, Heliothis virescens, in response to modern agricultural practices.</title>
        <authorList>
            <person name="Fritz M.L."/>
            <person name="Deyonke A.M."/>
            <person name="Papanicolaou A."/>
            <person name="Micinski S."/>
            <person name="Westbrook J."/>
            <person name="Gould F."/>
        </authorList>
    </citation>
    <scope>NUCLEOTIDE SEQUENCE [LARGE SCALE GENOMIC DNA]</scope>
    <source>
        <strain evidence="3">HvINT-</strain>
        <tissue evidence="3">Whole body</tissue>
    </source>
</reference>
<evidence type="ECO:0000259" key="1">
    <source>
        <dbReference type="Pfam" id="PF21787"/>
    </source>
</evidence>
<dbReference type="Pfam" id="PF21788">
    <property type="entry name" value="TNP-like_GBD"/>
    <property type="match status" value="1"/>
</dbReference>
<evidence type="ECO:0000313" key="3">
    <source>
        <dbReference type="EMBL" id="PCG78739.1"/>
    </source>
</evidence>
<dbReference type="AlphaFoldDB" id="A0A2A4K3V7"/>
<protein>
    <recommendedName>
        <fullName evidence="4">Transposable element P transposase</fullName>
    </recommendedName>
</protein>
<dbReference type="STRING" id="7102.A0A2A4K3V7"/>
<dbReference type="Pfam" id="PF21787">
    <property type="entry name" value="TNP-like_RNaseH_N"/>
    <property type="match status" value="1"/>
</dbReference>
<dbReference type="InterPro" id="IPR048366">
    <property type="entry name" value="TNP-like_GBD"/>
</dbReference>
<evidence type="ECO:0000259" key="2">
    <source>
        <dbReference type="Pfam" id="PF21788"/>
    </source>
</evidence>
<dbReference type="EMBL" id="NWSH01000176">
    <property type="protein sequence ID" value="PCG78739.1"/>
    <property type="molecule type" value="Genomic_DNA"/>
</dbReference>
<organism evidence="3">
    <name type="scientific">Heliothis virescens</name>
    <name type="common">Tobacco budworm moth</name>
    <dbReference type="NCBI Taxonomy" id="7102"/>
    <lineage>
        <taxon>Eukaryota</taxon>
        <taxon>Metazoa</taxon>
        <taxon>Ecdysozoa</taxon>
        <taxon>Arthropoda</taxon>
        <taxon>Hexapoda</taxon>
        <taxon>Insecta</taxon>
        <taxon>Pterygota</taxon>
        <taxon>Neoptera</taxon>
        <taxon>Endopterygota</taxon>
        <taxon>Lepidoptera</taxon>
        <taxon>Glossata</taxon>
        <taxon>Ditrysia</taxon>
        <taxon>Noctuoidea</taxon>
        <taxon>Noctuidae</taxon>
        <taxon>Heliothinae</taxon>
        <taxon>Heliothis</taxon>
    </lineage>
</organism>
<sequence length="495" mass="56161">MTNSERICSVVVDSVSLKSSLFYNISLDKIIGLQEVNGVQSPILARQAVVVIIRGIFGNWQQPIGFALLGDCNNSGDISRWIEQLMERLIDVGLDIRTFISDLESDLLSEDKKKLISTERPYFFINNRKIFYIVDSLHLIKSLRNNLMGNDFHFHGSVAKYEHILQFYESEKNKSLKLAPKLSESHIKPSNFEKNQVRYATELLSHTVATAISCYIDFQAINGAAQDTVKLIKIINDLFDILNSSTAHSTCEYQQAFCGSATQITFMNEMLEFFKSLKLINSTTGRDVTSTAKFIRGYQITITSILLLFNDLTIEGYNNLLTRRLNQDVTNIFFGHVRSKRKRASTRQFMAAFRKIFFSNIIKTGKQGKSSGDLSQLLVNTEKLGVMLSAETEENVFEMDADCNGTNTEASTHSISTSDYNNMELPEDNKLRYISSYLFKKCVTLHGGCEQLKQSLLLDNKNETIKIDGLTNRDDTDVQLSPPDNFDNFVEEMER</sequence>
<feature type="domain" description="Transposable element P transposase-like GTP-binding insertion" evidence="2">
    <location>
        <begin position="138"/>
        <end position="250"/>
    </location>
</feature>
<dbReference type="InterPro" id="IPR048365">
    <property type="entry name" value="TNP-like_RNaseH_N"/>
</dbReference>
<comment type="caution">
    <text evidence="3">The sequence shown here is derived from an EMBL/GenBank/DDBJ whole genome shotgun (WGS) entry which is preliminary data.</text>
</comment>
<proteinExistence type="predicted"/>
<name>A0A2A4K3V7_HELVI</name>